<comment type="caution">
    <text evidence="8">The sequence shown here is derived from an EMBL/GenBank/DDBJ whole genome shotgun (WGS) entry which is preliminary data.</text>
</comment>
<dbReference type="Pfam" id="PF10502">
    <property type="entry name" value="Peptidase_S26"/>
    <property type="match status" value="1"/>
</dbReference>
<evidence type="ECO:0000256" key="6">
    <source>
        <dbReference type="RuleBase" id="RU362042"/>
    </source>
</evidence>
<dbReference type="InterPro" id="IPR019533">
    <property type="entry name" value="Peptidase_S26"/>
</dbReference>
<gene>
    <name evidence="8" type="ORF">Vau01_087540</name>
</gene>
<dbReference type="CDD" id="cd06530">
    <property type="entry name" value="S26_SPase_I"/>
    <property type="match status" value="1"/>
</dbReference>
<dbReference type="InterPro" id="IPR019758">
    <property type="entry name" value="Pept_S26A_signal_pept_1_CS"/>
</dbReference>
<evidence type="ECO:0000313" key="8">
    <source>
        <dbReference type="EMBL" id="GIJ61238.1"/>
    </source>
</evidence>
<keyword evidence="6" id="KW-0645">Protease</keyword>
<dbReference type="InterPro" id="IPR036286">
    <property type="entry name" value="LexA/Signal_pep-like_sf"/>
</dbReference>
<keyword evidence="5 6" id="KW-0378">Hydrolase</keyword>
<organism evidence="8 9">
    <name type="scientific">Virgisporangium aurantiacum</name>
    <dbReference type="NCBI Taxonomy" id="175570"/>
    <lineage>
        <taxon>Bacteria</taxon>
        <taxon>Bacillati</taxon>
        <taxon>Actinomycetota</taxon>
        <taxon>Actinomycetes</taxon>
        <taxon>Micromonosporales</taxon>
        <taxon>Micromonosporaceae</taxon>
        <taxon>Virgisporangium</taxon>
    </lineage>
</organism>
<evidence type="ECO:0000313" key="9">
    <source>
        <dbReference type="Proteomes" id="UP000612585"/>
    </source>
</evidence>
<accession>A0A8J3ZH15</accession>
<dbReference type="InterPro" id="IPR000223">
    <property type="entry name" value="Pept_S26A_signal_pept_1"/>
</dbReference>
<evidence type="ECO:0000256" key="1">
    <source>
        <dbReference type="ARBA" id="ARBA00000677"/>
    </source>
</evidence>
<protein>
    <recommendedName>
        <fullName evidence="4 6">Signal peptidase I</fullName>
        <ecNumber evidence="4 6">3.4.21.89</ecNumber>
    </recommendedName>
</protein>
<dbReference type="GO" id="GO:0006465">
    <property type="term" value="P:signal peptide processing"/>
    <property type="evidence" value="ECO:0007669"/>
    <property type="project" value="InterPro"/>
</dbReference>
<feature type="domain" description="Peptidase S26" evidence="7">
    <location>
        <begin position="90"/>
        <end position="236"/>
    </location>
</feature>
<evidence type="ECO:0000259" key="7">
    <source>
        <dbReference type="Pfam" id="PF10502"/>
    </source>
</evidence>
<dbReference type="GO" id="GO:0004252">
    <property type="term" value="F:serine-type endopeptidase activity"/>
    <property type="evidence" value="ECO:0007669"/>
    <property type="project" value="InterPro"/>
</dbReference>
<evidence type="ECO:0000256" key="5">
    <source>
        <dbReference type="ARBA" id="ARBA00022801"/>
    </source>
</evidence>
<reference evidence="8" key="1">
    <citation type="submission" date="2021-01" db="EMBL/GenBank/DDBJ databases">
        <title>Whole genome shotgun sequence of Virgisporangium aurantiacum NBRC 16421.</title>
        <authorList>
            <person name="Komaki H."/>
            <person name="Tamura T."/>
        </authorList>
    </citation>
    <scope>NUCLEOTIDE SEQUENCE</scope>
    <source>
        <strain evidence="8">NBRC 16421</strain>
    </source>
</reference>
<evidence type="ECO:0000256" key="4">
    <source>
        <dbReference type="ARBA" id="ARBA00013208"/>
    </source>
</evidence>
<dbReference type="AlphaFoldDB" id="A0A8J3ZH15"/>
<evidence type="ECO:0000256" key="3">
    <source>
        <dbReference type="ARBA" id="ARBA00009370"/>
    </source>
</evidence>
<comment type="similarity">
    <text evidence="3 6">Belongs to the peptidase S26 family.</text>
</comment>
<comment type="subcellular location">
    <subcellularLocation>
        <location evidence="2">Cell membrane</location>
        <topology evidence="2">Single-pass type II membrane protein</topology>
    </subcellularLocation>
    <subcellularLocation>
        <location evidence="6">Membrane</location>
        <topology evidence="6">Single-pass type II membrane protein</topology>
    </subcellularLocation>
</comment>
<dbReference type="PROSITE" id="PS00761">
    <property type="entry name" value="SPASE_I_3"/>
    <property type="match status" value="1"/>
</dbReference>
<dbReference type="EMBL" id="BOPG01000064">
    <property type="protein sequence ID" value="GIJ61238.1"/>
    <property type="molecule type" value="Genomic_DNA"/>
</dbReference>
<dbReference type="GO" id="GO:0009003">
    <property type="term" value="F:signal peptidase activity"/>
    <property type="evidence" value="ECO:0007669"/>
    <property type="project" value="UniProtKB-EC"/>
</dbReference>
<keyword evidence="6" id="KW-1133">Transmembrane helix</keyword>
<dbReference type="PANTHER" id="PTHR43390">
    <property type="entry name" value="SIGNAL PEPTIDASE I"/>
    <property type="match status" value="1"/>
</dbReference>
<feature type="transmembrane region" description="Helical" evidence="6">
    <location>
        <begin position="90"/>
        <end position="109"/>
    </location>
</feature>
<comment type="catalytic activity">
    <reaction evidence="1 6">
        <text>Cleavage of hydrophobic, N-terminal signal or leader sequences from secreted and periplasmic proteins.</text>
        <dbReference type="EC" id="3.4.21.89"/>
    </reaction>
</comment>
<dbReference type="Proteomes" id="UP000612585">
    <property type="component" value="Unassembled WGS sequence"/>
</dbReference>
<keyword evidence="9" id="KW-1185">Reference proteome</keyword>
<dbReference type="SUPFAM" id="SSF51306">
    <property type="entry name" value="LexA/Signal peptidase"/>
    <property type="match status" value="1"/>
</dbReference>
<dbReference type="PRINTS" id="PR00727">
    <property type="entry name" value="LEADERPTASE"/>
</dbReference>
<dbReference type="EC" id="3.4.21.89" evidence="4 6"/>
<keyword evidence="6" id="KW-0472">Membrane</keyword>
<name>A0A8J3ZH15_9ACTN</name>
<sequence length="239" mass="26431">MLEPAGPSSTARPRERDPVRAAARFVLTVAVRGRRTRGGPWGEAVLAEFGETRGRWQAIRWAAGGLRTAWRERRQRVRELPRAIRIGRRVAIATVLVLVAGVAVSRFALTPYYTADAAMEPTFAVADRWVLDRVSLRVAGIHHGDVVAYRKRYAQIERIRRVIGLPGDTVECRDGRVHRNGTVLDEPYLADGARTDCEPTTVPAGSLYVLGDNRSISTDSRHEGTVAMASVVGRVVDLW</sequence>
<keyword evidence="6" id="KW-0812">Transmembrane</keyword>
<dbReference type="NCBIfam" id="TIGR02227">
    <property type="entry name" value="sigpep_I_bact"/>
    <property type="match status" value="1"/>
</dbReference>
<dbReference type="PANTHER" id="PTHR43390:SF1">
    <property type="entry name" value="CHLOROPLAST PROCESSING PEPTIDASE"/>
    <property type="match status" value="1"/>
</dbReference>
<dbReference type="Gene3D" id="2.10.109.10">
    <property type="entry name" value="Umud Fragment, subunit A"/>
    <property type="match status" value="1"/>
</dbReference>
<evidence type="ECO:0000256" key="2">
    <source>
        <dbReference type="ARBA" id="ARBA00004401"/>
    </source>
</evidence>
<proteinExistence type="inferred from homology"/>
<dbReference type="GO" id="GO:0005886">
    <property type="term" value="C:plasma membrane"/>
    <property type="evidence" value="ECO:0007669"/>
    <property type="project" value="UniProtKB-SubCell"/>
</dbReference>